<evidence type="ECO:0000256" key="6">
    <source>
        <dbReference type="SAM" id="MobiDB-lite"/>
    </source>
</evidence>
<evidence type="ECO:0000256" key="3">
    <source>
        <dbReference type="ARBA" id="ARBA00022692"/>
    </source>
</evidence>
<gene>
    <name evidence="8" type="ORF">ACFSUQ_08735</name>
</gene>
<evidence type="ECO:0000256" key="2">
    <source>
        <dbReference type="ARBA" id="ARBA00022475"/>
    </source>
</evidence>
<feature type="transmembrane region" description="Helical" evidence="7">
    <location>
        <begin position="454"/>
        <end position="478"/>
    </location>
</feature>
<dbReference type="InterPro" id="IPR051679">
    <property type="entry name" value="DASS-Related_Transporters"/>
</dbReference>
<evidence type="ECO:0000256" key="1">
    <source>
        <dbReference type="ARBA" id="ARBA00004651"/>
    </source>
</evidence>
<feature type="transmembrane region" description="Helical" evidence="7">
    <location>
        <begin position="430"/>
        <end position="448"/>
    </location>
</feature>
<comment type="subcellular location">
    <subcellularLocation>
        <location evidence="1">Cell membrane</location>
        <topology evidence="1">Multi-pass membrane protein</topology>
    </subcellularLocation>
</comment>
<keyword evidence="4 7" id="KW-1133">Transmembrane helix</keyword>
<dbReference type="EMBL" id="JBHUNF010000006">
    <property type="protein sequence ID" value="MFD2675375.1"/>
    <property type="molecule type" value="Genomic_DNA"/>
</dbReference>
<evidence type="ECO:0000313" key="9">
    <source>
        <dbReference type="Proteomes" id="UP001597453"/>
    </source>
</evidence>
<dbReference type="Pfam" id="PF03606">
    <property type="entry name" value="DcuC"/>
    <property type="match status" value="1"/>
</dbReference>
<reference evidence="9" key="1">
    <citation type="journal article" date="2019" name="Int. J. Syst. Evol. Microbiol.">
        <title>The Global Catalogue of Microorganisms (GCM) 10K type strain sequencing project: providing services to taxonomists for standard genome sequencing and annotation.</title>
        <authorList>
            <consortium name="The Broad Institute Genomics Platform"/>
            <consortium name="The Broad Institute Genome Sequencing Center for Infectious Disease"/>
            <person name="Wu L."/>
            <person name="Ma J."/>
        </authorList>
    </citation>
    <scope>NUCLEOTIDE SEQUENCE [LARGE SCALE GENOMIC DNA]</scope>
    <source>
        <strain evidence="9">TISTR 1511</strain>
    </source>
</reference>
<accession>A0ABW5RL18</accession>
<evidence type="ECO:0000313" key="8">
    <source>
        <dbReference type="EMBL" id="MFD2675375.1"/>
    </source>
</evidence>
<evidence type="ECO:0000256" key="7">
    <source>
        <dbReference type="SAM" id="Phobius"/>
    </source>
</evidence>
<keyword evidence="2" id="KW-1003">Cell membrane</keyword>
<keyword evidence="5 7" id="KW-0472">Membrane</keyword>
<feature type="transmembrane region" description="Helical" evidence="7">
    <location>
        <begin position="273"/>
        <end position="294"/>
    </location>
</feature>
<feature type="transmembrane region" description="Helical" evidence="7">
    <location>
        <begin position="177"/>
        <end position="196"/>
    </location>
</feature>
<keyword evidence="3 7" id="KW-0812">Transmembrane</keyword>
<dbReference type="PANTHER" id="PTHR43652:SF2">
    <property type="entry name" value="BASIC AMINO ACID ANTIPORTER YFCC-RELATED"/>
    <property type="match status" value="1"/>
</dbReference>
<evidence type="ECO:0000256" key="4">
    <source>
        <dbReference type="ARBA" id="ARBA00022989"/>
    </source>
</evidence>
<feature type="transmembrane region" description="Helical" evidence="7">
    <location>
        <begin position="95"/>
        <end position="120"/>
    </location>
</feature>
<evidence type="ECO:0000256" key="5">
    <source>
        <dbReference type="ARBA" id="ARBA00023136"/>
    </source>
</evidence>
<dbReference type="RefSeq" id="WP_066059431.1">
    <property type="nucleotide sequence ID" value="NZ_JBHUNF010000006.1"/>
</dbReference>
<feature type="transmembrane region" description="Helical" evidence="7">
    <location>
        <begin position="208"/>
        <end position="230"/>
    </location>
</feature>
<comment type="caution">
    <text evidence="8">The sequence shown here is derived from an EMBL/GenBank/DDBJ whole genome shotgun (WGS) entry which is preliminary data.</text>
</comment>
<feature type="transmembrane region" description="Helical" evidence="7">
    <location>
        <begin position="330"/>
        <end position="348"/>
    </location>
</feature>
<feature type="transmembrane region" description="Helical" evidence="7">
    <location>
        <begin position="132"/>
        <end position="148"/>
    </location>
</feature>
<feature type="transmembrane region" description="Helical" evidence="7">
    <location>
        <begin position="29"/>
        <end position="47"/>
    </location>
</feature>
<proteinExistence type="predicted"/>
<dbReference type="InterPro" id="IPR018385">
    <property type="entry name" value="C4_dicarb_anaerob_car-like"/>
</dbReference>
<dbReference type="Proteomes" id="UP001597453">
    <property type="component" value="Unassembled WGS sequence"/>
</dbReference>
<keyword evidence="9" id="KW-1185">Reference proteome</keyword>
<protein>
    <submittedName>
        <fullName evidence="8">YfcC family protein</fullName>
    </submittedName>
</protein>
<feature type="transmembrane region" description="Helical" evidence="7">
    <location>
        <begin position="154"/>
        <end position="170"/>
    </location>
</feature>
<name>A0ABW5RL18_9MICO</name>
<sequence length="479" mass="50328">MTTVNQPPTTKPPTDSEPKKRFNLQVPHTYAVILGIMVLVGIATYFIPSGAFERVEEGGREVVVPGSYEVTEKTFLSPFDLVLAVPQGLAEAVEIVFFVFLAGGAFAVIRATGAIDGAVGKLIKVMGKSNKLILPALMAVFSVLGFTMGIAEEMVIFVPITVGIATALGYDAMVGAAVAILGAAAGFIGGIFNPFTVGVAQSIAELELFSAAGFRTIVYFIILAAAWWWVARYAGMVKADPTKSVLYGHKLGPTNRNTDLDTEAKFGAREATVLLLLVGGLALNVYGVFAWEWFLGEMSAMFLLIGIVSGFIGGLGLNRTFDELVQGMADVAYGALIVGFARAILVVLENGEILDTVVNGIGSAIGDAGTAIAAGLMFIFQSLLNFFIPSGSGQAAATMPIMVPLADSIGMERQTAVLAFQYGDGISNSFFPTSGPLLSCLAIVGIAYDRWVKFVWPLILIWSAIAVVAVVVAALIGVA</sequence>
<feature type="transmembrane region" description="Helical" evidence="7">
    <location>
        <begin position="300"/>
        <end position="318"/>
    </location>
</feature>
<feature type="region of interest" description="Disordered" evidence="6">
    <location>
        <begin position="1"/>
        <end position="20"/>
    </location>
</feature>
<dbReference type="PANTHER" id="PTHR43652">
    <property type="entry name" value="BASIC AMINO ACID ANTIPORTER YFCC-RELATED"/>
    <property type="match status" value="1"/>
</dbReference>
<organism evidence="8 9">
    <name type="scientific">Gulosibacter bifidus</name>
    <dbReference type="NCBI Taxonomy" id="272239"/>
    <lineage>
        <taxon>Bacteria</taxon>
        <taxon>Bacillati</taxon>
        <taxon>Actinomycetota</taxon>
        <taxon>Actinomycetes</taxon>
        <taxon>Micrococcales</taxon>
        <taxon>Microbacteriaceae</taxon>
        <taxon>Gulosibacter</taxon>
    </lineage>
</organism>